<dbReference type="Gene3D" id="3.30.750.24">
    <property type="entry name" value="STAS domain"/>
    <property type="match status" value="1"/>
</dbReference>
<dbReference type="PANTHER" id="PTHR35849:SF1">
    <property type="entry name" value="INTERMEMBRANE PHOSPHOLIPID TRANSPORT SYSTEM BINDING PROTEIN MLAB"/>
    <property type="match status" value="1"/>
</dbReference>
<dbReference type="InterPro" id="IPR058548">
    <property type="entry name" value="MlaB-like_STAS"/>
</dbReference>
<protein>
    <submittedName>
        <fullName evidence="2">Lipid asymmetry maintenance protein MlaB</fullName>
    </submittedName>
</protein>
<organism evidence="2 3">
    <name type="scientific">Rouxiella aceris</name>
    <dbReference type="NCBI Taxonomy" id="2703884"/>
    <lineage>
        <taxon>Bacteria</taxon>
        <taxon>Pseudomonadati</taxon>
        <taxon>Pseudomonadota</taxon>
        <taxon>Gammaproteobacteria</taxon>
        <taxon>Enterobacterales</taxon>
        <taxon>Yersiniaceae</taxon>
        <taxon>Rouxiella</taxon>
    </lineage>
</organism>
<dbReference type="InterPro" id="IPR049743">
    <property type="entry name" value="MlaB"/>
</dbReference>
<evidence type="ECO:0000313" key="2">
    <source>
        <dbReference type="EMBL" id="NMP28617.1"/>
    </source>
</evidence>
<comment type="caution">
    <text evidence="2">The sequence shown here is derived from an EMBL/GenBank/DDBJ whole genome shotgun (WGS) entry which is preliminary data.</text>
</comment>
<dbReference type="PROSITE" id="PS50801">
    <property type="entry name" value="STAS"/>
    <property type="match status" value="1"/>
</dbReference>
<reference evidence="2 3" key="1">
    <citation type="submission" date="2020-01" db="EMBL/GenBank/DDBJ databases">
        <authorList>
            <person name="Lee S.D."/>
        </authorList>
    </citation>
    <scope>NUCLEOTIDE SEQUENCE [LARGE SCALE GENOMIC DNA]</scope>
    <source>
        <strain evidence="2 3">SAP-1</strain>
    </source>
</reference>
<evidence type="ECO:0000313" key="3">
    <source>
        <dbReference type="Proteomes" id="UP000585363"/>
    </source>
</evidence>
<dbReference type="NCBIfam" id="NF033618">
    <property type="entry name" value="mlaB_1"/>
    <property type="match status" value="1"/>
</dbReference>
<feature type="domain" description="STAS" evidence="1">
    <location>
        <begin position="42"/>
        <end position="100"/>
    </location>
</feature>
<dbReference type="InterPro" id="IPR002645">
    <property type="entry name" value="STAS_dom"/>
</dbReference>
<sequence length="100" mass="11196">MSGELHFESLQQCLILSGCLDRETLLPLWQQRESLLNGVTCVDVAQLERVDSSGLALLVHLRDYVGRHGIVLQISGITDRLRTLIELYNLQEIIPVDPAS</sequence>
<dbReference type="InterPro" id="IPR036513">
    <property type="entry name" value="STAS_dom_sf"/>
</dbReference>
<dbReference type="RefSeq" id="WP_169404330.1">
    <property type="nucleotide sequence ID" value="NZ_JAADJU010000009.1"/>
</dbReference>
<proteinExistence type="predicted"/>
<dbReference type="Proteomes" id="UP000585363">
    <property type="component" value="Unassembled WGS sequence"/>
</dbReference>
<dbReference type="AlphaFoldDB" id="A0A848MJY0"/>
<accession>A0A848MJY0</accession>
<dbReference type="SUPFAM" id="SSF52091">
    <property type="entry name" value="SpoIIaa-like"/>
    <property type="match status" value="1"/>
</dbReference>
<dbReference type="InterPro" id="IPR052746">
    <property type="entry name" value="MlaB_ABC_Transporter"/>
</dbReference>
<name>A0A848MJY0_9GAMM</name>
<reference evidence="2 3" key="2">
    <citation type="submission" date="2020-06" db="EMBL/GenBank/DDBJ databases">
        <title>Polyphasic characterization of a Rahnella strain isolated from tree sap.</title>
        <authorList>
            <person name="Kim I.S."/>
        </authorList>
    </citation>
    <scope>NUCLEOTIDE SEQUENCE [LARGE SCALE GENOMIC DNA]</scope>
    <source>
        <strain evidence="2 3">SAP-1</strain>
    </source>
</reference>
<gene>
    <name evidence="2" type="primary">mlaB</name>
    <name evidence="2" type="ORF">GW590_17270</name>
</gene>
<dbReference type="EMBL" id="JAADJU010000009">
    <property type="protein sequence ID" value="NMP28617.1"/>
    <property type="molecule type" value="Genomic_DNA"/>
</dbReference>
<evidence type="ECO:0000259" key="1">
    <source>
        <dbReference type="PROSITE" id="PS50801"/>
    </source>
</evidence>
<dbReference type="PANTHER" id="PTHR35849">
    <property type="entry name" value="BLR2341 PROTEIN"/>
    <property type="match status" value="1"/>
</dbReference>
<keyword evidence="3" id="KW-1185">Reference proteome</keyword>
<dbReference type="CDD" id="cd07043">
    <property type="entry name" value="STAS_anti-anti-sigma_factors"/>
    <property type="match status" value="1"/>
</dbReference>
<dbReference type="Pfam" id="PF13466">
    <property type="entry name" value="STAS_2"/>
    <property type="match status" value="1"/>
</dbReference>